<reference evidence="1" key="1">
    <citation type="submission" date="2023-11" db="EMBL/GenBank/DDBJ databases">
        <authorList>
            <person name="Poullet M."/>
        </authorList>
    </citation>
    <scope>NUCLEOTIDE SEQUENCE</scope>
    <source>
        <strain evidence="1">E1834</strain>
    </source>
</reference>
<keyword evidence="2" id="KW-1185">Reference proteome</keyword>
<protein>
    <submittedName>
        <fullName evidence="1">Uncharacterized protein</fullName>
    </submittedName>
</protein>
<comment type="caution">
    <text evidence="1">The sequence shown here is derived from an EMBL/GenBank/DDBJ whole genome shotgun (WGS) entry which is preliminary data.</text>
</comment>
<sequence>MCSKMFFAGSLPLSCSSAPLLGVLADLPLQVRLPCKAAKTPSKGADAAGQMKTPSKEHPFVL</sequence>
<evidence type="ECO:0000313" key="1">
    <source>
        <dbReference type="EMBL" id="CAK5073510.1"/>
    </source>
</evidence>
<dbReference type="EMBL" id="CAVMJV010000024">
    <property type="protein sequence ID" value="CAK5073510.1"/>
    <property type="molecule type" value="Genomic_DNA"/>
</dbReference>
<gene>
    <name evidence="1" type="ORF">MENTE1834_LOCUS20188</name>
</gene>
<organism evidence="1 2">
    <name type="scientific">Meloidogyne enterolobii</name>
    <name type="common">Root-knot nematode worm</name>
    <name type="synonym">Meloidogyne mayaguensis</name>
    <dbReference type="NCBI Taxonomy" id="390850"/>
    <lineage>
        <taxon>Eukaryota</taxon>
        <taxon>Metazoa</taxon>
        <taxon>Ecdysozoa</taxon>
        <taxon>Nematoda</taxon>
        <taxon>Chromadorea</taxon>
        <taxon>Rhabditida</taxon>
        <taxon>Tylenchina</taxon>
        <taxon>Tylenchomorpha</taxon>
        <taxon>Tylenchoidea</taxon>
        <taxon>Meloidogynidae</taxon>
        <taxon>Meloidogyninae</taxon>
        <taxon>Meloidogyne</taxon>
    </lineage>
</organism>
<name>A0ACB0Z5A0_MELEN</name>
<dbReference type="Proteomes" id="UP001497535">
    <property type="component" value="Unassembled WGS sequence"/>
</dbReference>
<evidence type="ECO:0000313" key="2">
    <source>
        <dbReference type="Proteomes" id="UP001497535"/>
    </source>
</evidence>
<proteinExistence type="predicted"/>
<accession>A0ACB0Z5A0</accession>